<dbReference type="EMBL" id="NBSK02000001">
    <property type="protein sequence ID" value="KAJ0228135.1"/>
    <property type="molecule type" value="Genomic_DNA"/>
</dbReference>
<gene>
    <name evidence="2" type="ORF">LSAT_V11C100010040</name>
</gene>
<dbReference type="AlphaFoldDB" id="A0A9R1WSL2"/>
<sequence>MKGMVPHSRDKLKYRGEKYLRQIEGDETKEANLKVVANTYRPFGKRQKPGPPNRCPSYREKSFEDGQNEKASIVSFFDQNSRYWRVHDVGKHPEKKGDIFTIARPYKRGEPHKAKDDTEVLSGNILNIKFLIDDPRPPN</sequence>
<dbReference type="Proteomes" id="UP000235145">
    <property type="component" value="Unassembled WGS sequence"/>
</dbReference>
<feature type="compositionally biased region" description="Basic and acidic residues" evidence="1">
    <location>
        <begin position="57"/>
        <end position="66"/>
    </location>
</feature>
<name>A0A9R1WSL2_LACSA</name>
<feature type="region of interest" description="Disordered" evidence="1">
    <location>
        <begin position="41"/>
        <end position="66"/>
    </location>
</feature>
<evidence type="ECO:0000313" key="3">
    <source>
        <dbReference type="Proteomes" id="UP000235145"/>
    </source>
</evidence>
<proteinExistence type="predicted"/>
<accession>A0A9R1WSL2</accession>
<comment type="caution">
    <text evidence="2">The sequence shown here is derived from an EMBL/GenBank/DDBJ whole genome shotgun (WGS) entry which is preliminary data.</text>
</comment>
<protein>
    <submittedName>
        <fullName evidence="2">Uncharacterized protein</fullName>
    </submittedName>
</protein>
<keyword evidence="3" id="KW-1185">Reference proteome</keyword>
<evidence type="ECO:0000256" key="1">
    <source>
        <dbReference type="SAM" id="MobiDB-lite"/>
    </source>
</evidence>
<organism evidence="2 3">
    <name type="scientific">Lactuca sativa</name>
    <name type="common">Garden lettuce</name>
    <dbReference type="NCBI Taxonomy" id="4236"/>
    <lineage>
        <taxon>Eukaryota</taxon>
        <taxon>Viridiplantae</taxon>
        <taxon>Streptophyta</taxon>
        <taxon>Embryophyta</taxon>
        <taxon>Tracheophyta</taxon>
        <taxon>Spermatophyta</taxon>
        <taxon>Magnoliopsida</taxon>
        <taxon>eudicotyledons</taxon>
        <taxon>Gunneridae</taxon>
        <taxon>Pentapetalae</taxon>
        <taxon>asterids</taxon>
        <taxon>campanulids</taxon>
        <taxon>Asterales</taxon>
        <taxon>Asteraceae</taxon>
        <taxon>Cichorioideae</taxon>
        <taxon>Cichorieae</taxon>
        <taxon>Lactucinae</taxon>
        <taxon>Lactuca</taxon>
    </lineage>
</organism>
<reference evidence="2 3" key="1">
    <citation type="journal article" date="2017" name="Nat. Commun.">
        <title>Genome assembly with in vitro proximity ligation data and whole-genome triplication in lettuce.</title>
        <authorList>
            <person name="Reyes-Chin-Wo S."/>
            <person name="Wang Z."/>
            <person name="Yang X."/>
            <person name="Kozik A."/>
            <person name="Arikit S."/>
            <person name="Song C."/>
            <person name="Xia L."/>
            <person name="Froenicke L."/>
            <person name="Lavelle D.O."/>
            <person name="Truco M.J."/>
            <person name="Xia R."/>
            <person name="Zhu S."/>
            <person name="Xu C."/>
            <person name="Xu H."/>
            <person name="Xu X."/>
            <person name="Cox K."/>
            <person name="Korf I."/>
            <person name="Meyers B.C."/>
            <person name="Michelmore R.W."/>
        </authorList>
    </citation>
    <scope>NUCLEOTIDE SEQUENCE [LARGE SCALE GENOMIC DNA]</scope>
    <source>
        <strain evidence="3">cv. Salinas</strain>
        <tissue evidence="2">Seedlings</tissue>
    </source>
</reference>
<evidence type="ECO:0000313" key="2">
    <source>
        <dbReference type="EMBL" id="KAJ0228135.1"/>
    </source>
</evidence>